<gene>
    <name evidence="1" type="ORF">GGR42_002918</name>
</gene>
<dbReference type="Proteomes" id="UP000590442">
    <property type="component" value="Unassembled WGS sequence"/>
</dbReference>
<keyword evidence="2" id="KW-1185">Reference proteome</keyword>
<reference evidence="1 2" key="1">
    <citation type="submission" date="2020-03" db="EMBL/GenBank/DDBJ databases">
        <title>Genomic Encyclopedia of Type Strains, Phase IV (KMG-IV): sequencing the most valuable type-strain genomes for metagenomic binning, comparative biology and taxonomic classification.</title>
        <authorList>
            <person name="Goeker M."/>
        </authorList>
    </citation>
    <scope>NUCLEOTIDE SEQUENCE [LARGE SCALE GENOMIC DNA]</scope>
    <source>
        <strain evidence="1 2">DSM 29762</strain>
    </source>
</reference>
<dbReference type="RefSeq" id="WP_167965426.1">
    <property type="nucleotide sequence ID" value="NZ_JAATJJ010000002.1"/>
</dbReference>
<name>A0A846QYZ9_9FLAO</name>
<comment type="caution">
    <text evidence="1">The sequence shown here is derived from an EMBL/GenBank/DDBJ whole genome shotgun (WGS) entry which is preliminary data.</text>
</comment>
<sequence length="180" mass="21169">MKKIIKAFFKEIVPIIVGILVALYINNWNEDRKDKNYINRISTSIQNELTESHDDINIKLVKQNTLIDSLKFYSKDNQISLDKIIKKADGIYIPKIRINSWKAISNSKIELMDYQKVSTLADIEEQKDLLQMKAEKLIDFIYSNYKETGKEKKEFMIIMMSEVISTEKSLQEDIRKIIKE</sequence>
<accession>A0A846QYZ9</accession>
<dbReference type="EMBL" id="JAATJJ010000002">
    <property type="protein sequence ID" value="NJB72427.1"/>
    <property type="molecule type" value="Genomic_DNA"/>
</dbReference>
<evidence type="ECO:0000313" key="2">
    <source>
        <dbReference type="Proteomes" id="UP000590442"/>
    </source>
</evidence>
<dbReference type="AlphaFoldDB" id="A0A846QYZ9"/>
<protein>
    <submittedName>
        <fullName evidence="1">Uncharacterized protein</fullName>
    </submittedName>
</protein>
<evidence type="ECO:0000313" key="1">
    <source>
        <dbReference type="EMBL" id="NJB72427.1"/>
    </source>
</evidence>
<proteinExistence type="predicted"/>
<organism evidence="1 2">
    <name type="scientific">Saonia flava</name>
    <dbReference type="NCBI Taxonomy" id="523696"/>
    <lineage>
        <taxon>Bacteria</taxon>
        <taxon>Pseudomonadati</taxon>
        <taxon>Bacteroidota</taxon>
        <taxon>Flavobacteriia</taxon>
        <taxon>Flavobacteriales</taxon>
        <taxon>Flavobacteriaceae</taxon>
        <taxon>Saonia</taxon>
    </lineage>
</organism>